<dbReference type="EMBL" id="ML769400">
    <property type="protein sequence ID" value="KAE9406796.1"/>
    <property type="molecule type" value="Genomic_DNA"/>
</dbReference>
<keyword evidence="1" id="KW-1133">Transmembrane helix</keyword>
<evidence type="ECO:0000313" key="2">
    <source>
        <dbReference type="EMBL" id="KAE9406796.1"/>
    </source>
</evidence>
<feature type="transmembrane region" description="Helical" evidence="1">
    <location>
        <begin position="58"/>
        <end position="77"/>
    </location>
</feature>
<evidence type="ECO:0000256" key="1">
    <source>
        <dbReference type="SAM" id="Phobius"/>
    </source>
</evidence>
<accession>A0A6A4I865</accession>
<protein>
    <submittedName>
        <fullName evidence="2">Uncharacterized protein</fullName>
    </submittedName>
</protein>
<dbReference type="Proteomes" id="UP000799118">
    <property type="component" value="Unassembled WGS sequence"/>
</dbReference>
<dbReference type="AlphaFoldDB" id="A0A6A4I865"/>
<evidence type="ECO:0000313" key="3">
    <source>
        <dbReference type="Proteomes" id="UP000799118"/>
    </source>
</evidence>
<keyword evidence="1" id="KW-0472">Membrane</keyword>
<keyword evidence="3" id="KW-1185">Reference proteome</keyword>
<proteinExistence type="predicted"/>
<keyword evidence="1" id="KW-0812">Transmembrane</keyword>
<reference evidence="2" key="1">
    <citation type="journal article" date="2019" name="Environ. Microbiol.">
        <title>Fungal ecological strategies reflected in gene transcription - a case study of two litter decomposers.</title>
        <authorList>
            <person name="Barbi F."/>
            <person name="Kohler A."/>
            <person name="Barry K."/>
            <person name="Baskaran P."/>
            <person name="Daum C."/>
            <person name="Fauchery L."/>
            <person name="Ihrmark K."/>
            <person name="Kuo A."/>
            <person name="LaButti K."/>
            <person name="Lipzen A."/>
            <person name="Morin E."/>
            <person name="Grigoriev I.V."/>
            <person name="Henrissat B."/>
            <person name="Lindahl B."/>
            <person name="Martin F."/>
        </authorList>
    </citation>
    <scope>NUCLEOTIDE SEQUENCE</scope>
    <source>
        <strain evidence="2">JB14</strain>
    </source>
</reference>
<organism evidence="2 3">
    <name type="scientific">Gymnopus androsaceus JB14</name>
    <dbReference type="NCBI Taxonomy" id="1447944"/>
    <lineage>
        <taxon>Eukaryota</taxon>
        <taxon>Fungi</taxon>
        <taxon>Dikarya</taxon>
        <taxon>Basidiomycota</taxon>
        <taxon>Agaricomycotina</taxon>
        <taxon>Agaricomycetes</taxon>
        <taxon>Agaricomycetidae</taxon>
        <taxon>Agaricales</taxon>
        <taxon>Marasmiineae</taxon>
        <taxon>Omphalotaceae</taxon>
        <taxon>Gymnopus</taxon>
    </lineage>
</organism>
<gene>
    <name evidence="2" type="ORF">BT96DRAFT_987340</name>
</gene>
<name>A0A6A4I865_9AGAR</name>
<sequence length="152" mass="17067">MLLQPPHQYPPLPYPYDIFQFHQSHPYYHDTSYHHSHFGIFTYRRSDFSPRPVELSPGGAIGGVVLIALVLLALLLLHRHRRRHHTAPSAEFMSSGNLVLPRVVSPPLDSGRAESFSSMTQLNTGYASTGQANAPGNYNYPFTENLSRVTPL</sequence>